<feature type="transmembrane region" description="Helical" evidence="6">
    <location>
        <begin position="76"/>
        <end position="98"/>
    </location>
</feature>
<feature type="transmembrane region" description="Helical" evidence="6">
    <location>
        <begin position="196"/>
        <end position="219"/>
    </location>
</feature>
<dbReference type="OrthoDB" id="4332145at2"/>
<proteinExistence type="inferred from homology"/>
<feature type="transmembrane region" description="Helical" evidence="6">
    <location>
        <begin position="157"/>
        <end position="175"/>
    </location>
</feature>
<protein>
    <submittedName>
        <fullName evidence="8">Thiol:disulfide interchange protein</fullName>
    </submittedName>
</protein>
<dbReference type="EMBL" id="UGRY01000002">
    <property type="protein sequence ID" value="SUA79826.1"/>
    <property type="molecule type" value="Genomic_DNA"/>
</dbReference>
<reference evidence="8 9" key="1">
    <citation type="submission" date="2018-06" db="EMBL/GenBank/DDBJ databases">
        <authorList>
            <consortium name="Pathogen Informatics"/>
            <person name="Doyle S."/>
        </authorList>
    </citation>
    <scope>NUCLEOTIDE SEQUENCE [LARGE SCALE GENOMIC DNA]</scope>
    <source>
        <strain evidence="8 9">NCTC1934</strain>
    </source>
</reference>
<dbReference type="GO" id="GO:0016020">
    <property type="term" value="C:membrane"/>
    <property type="evidence" value="ECO:0007669"/>
    <property type="project" value="UniProtKB-SubCell"/>
</dbReference>
<feature type="transmembrane region" description="Helical" evidence="6">
    <location>
        <begin position="47"/>
        <end position="70"/>
    </location>
</feature>
<evidence type="ECO:0000313" key="8">
    <source>
        <dbReference type="EMBL" id="SUA79826.1"/>
    </source>
</evidence>
<dbReference type="AlphaFoldDB" id="A0A378YRN1"/>
<evidence type="ECO:0000256" key="6">
    <source>
        <dbReference type="SAM" id="Phobius"/>
    </source>
</evidence>
<comment type="subcellular location">
    <subcellularLocation>
        <location evidence="1">Membrane</location>
        <topology evidence="1">Multi-pass membrane protein</topology>
    </subcellularLocation>
</comment>
<evidence type="ECO:0000256" key="3">
    <source>
        <dbReference type="ARBA" id="ARBA00022692"/>
    </source>
</evidence>
<dbReference type="InterPro" id="IPR051790">
    <property type="entry name" value="Cytochrome_c-biogenesis_DsbD"/>
</dbReference>
<dbReference type="PANTHER" id="PTHR31272:SF4">
    <property type="entry name" value="CYTOCHROME C-TYPE BIOGENESIS PROTEIN HI_1454-RELATED"/>
    <property type="match status" value="1"/>
</dbReference>
<gene>
    <name evidence="8" type="ORF">NCTC1934_03983</name>
</gene>
<keyword evidence="3 6" id="KW-0812">Transmembrane</keyword>
<evidence type="ECO:0000256" key="2">
    <source>
        <dbReference type="ARBA" id="ARBA00006143"/>
    </source>
</evidence>
<sequence length="280" mass="29241">MSSGIGYAAAFLGGVLALLSPCSALLLPSFFAYSFGATGKLMSRTGIFYLGLCTTLVPLGAAGSLLGGVLTRHRELVIAIGGWTIIALGVVQMLGRGFAFGFAQRGMAKHGGSEKSGAVYLLGMVYGLSGFCVGPILGSILTVAALSSSPVHGGTLLAVYALGMALPLFVLALLWDRFDLGHRRWLRGRPITIGRLHLHTTSLLSGVFFIAVGALFLLSDGGSIIAGNADASVDLEDRVLRLTAALSDTTVLLLLGAVALLLVAWRLLRSPRRERDSVEV</sequence>
<accession>A0A378YRN1</accession>
<keyword evidence="9" id="KW-1185">Reference proteome</keyword>
<dbReference type="Pfam" id="PF02683">
    <property type="entry name" value="DsbD_TM"/>
    <property type="match status" value="1"/>
</dbReference>
<feature type="transmembrane region" description="Helical" evidence="6">
    <location>
        <begin position="6"/>
        <end position="35"/>
    </location>
</feature>
<dbReference type="PANTHER" id="PTHR31272">
    <property type="entry name" value="CYTOCHROME C-TYPE BIOGENESIS PROTEIN HI_1454-RELATED"/>
    <property type="match status" value="1"/>
</dbReference>
<name>A0A378YRN1_9NOCA</name>
<dbReference type="GO" id="GO:0017004">
    <property type="term" value="P:cytochrome complex assembly"/>
    <property type="evidence" value="ECO:0007669"/>
    <property type="project" value="InterPro"/>
</dbReference>
<keyword evidence="4 6" id="KW-1133">Transmembrane helix</keyword>
<evidence type="ECO:0000256" key="5">
    <source>
        <dbReference type="ARBA" id="ARBA00023136"/>
    </source>
</evidence>
<dbReference type="STRING" id="1406858.GCA_000710895_04413"/>
<evidence type="ECO:0000256" key="4">
    <source>
        <dbReference type="ARBA" id="ARBA00022989"/>
    </source>
</evidence>
<evidence type="ECO:0000313" key="9">
    <source>
        <dbReference type="Proteomes" id="UP000255467"/>
    </source>
</evidence>
<feature type="domain" description="Cytochrome C biogenesis protein transmembrane" evidence="7">
    <location>
        <begin position="9"/>
        <end position="175"/>
    </location>
</feature>
<organism evidence="8 9">
    <name type="scientific">Nocardia otitidiscaviarum</name>
    <dbReference type="NCBI Taxonomy" id="1823"/>
    <lineage>
        <taxon>Bacteria</taxon>
        <taxon>Bacillati</taxon>
        <taxon>Actinomycetota</taxon>
        <taxon>Actinomycetes</taxon>
        <taxon>Mycobacteriales</taxon>
        <taxon>Nocardiaceae</taxon>
        <taxon>Nocardia</taxon>
    </lineage>
</organism>
<feature type="transmembrane region" description="Helical" evidence="6">
    <location>
        <begin position="119"/>
        <end position="145"/>
    </location>
</feature>
<dbReference type="InterPro" id="IPR003834">
    <property type="entry name" value="Cyt_c_assmbl_TM_dom"/>
</dbReference>
<feature type="transmembrane region" description="Helical" evidence="6">
    <location>
        <begin position="239"/>
        <end position="265"/>
    </location>
</feature>
<dbReference type="Proteomes" id="UP000255467">
    <property type="component" value="Unassembled WGS sequence"/>
</dbReference>
<dbReference type="RefSeq" id="WP_039815709.1">
    <property type="nucleotide sequence ID" value="NZ_UGRY01000002.1"/>
</dbReference>
<keyword evidence="5 6" id="KW-0472">Membrane</keyword>
<evidence type="ECO:0000256" key="1">
    <source>
        <dbReference type="ARBA" id="ARBA00004141"/>
    </source>
</evidence>
<evidence type="ECO:0000259" key="7">
    <source>
        <dbReference type="Pfam" id="PF02683"/>
    </source>
</evidence>
<comment type="similarity">
    <text evidence="2">Belongs to the DsbD family.</text>
</comment>